<feature type="region of interest" description="Disordered" evidence="1">
    <location>
        <begin position="51"/>
        <end position="70"/>
    </location>
</feature>
<gene>
    <name evidence="2" type="ORF">X801_09779</name>
</gene>
<feature type="non-terminal residue" evidence="2">
    <location>
        <position position="224"/>
    </location>
</feature>
<dbReference type="EMBL" id="KV906656">
    <property type="protein sequence ID" value="OON14430.1"/>
    <property type="molecule type" value="Genomic_DNA"/>
</dbReference>
<feature type="compositionally biased region" description="Basic and acidic residues" evidence="1">
    <location>
        <begin position="61"/>
        <end position="70"/>
    </location>
</feature>
<dbReference type="Proteomes" id="UP000243686">
    <property type="component" value="Unassembled WGS sequence"/>
</dbReference>
<proteinExistence type="predicted"/>
<evidence type="ECO:0000256" key="1">
    <source>
        <dbReference type="SAM" id="MobiDB-lite"/>
    </source>
</evidence>
<reference evidence="2 3" key="1">
    <citation type="submission" date="2015-03" db="EMBL/GenBank/DDBJ databases">
        <title>Draft genome of the nematode, Opisthorchis viverrini.</title>
        <authorList>
            <person name="Mitreva M."/>
        </authorList>
    </citation>
    <scope>NUCLEOTIDE SEQUENCE [LARGE SCALE GENOMIC DNA]</scope>
    <source>
        <strain evidence="2">Khon Kaen</strain>
    </source>
</reference>
<sequence>MDASFRGCFTFRLVPVLLHLNHTRNKPVPILSVKSRFRRETFVAAYQDLPVDNNQRNNGSKRIDSHHRNGRDHLTKASVHKHIADHRSAQGTGRKNNPPEQRGPSLLCLRRALIYDKCAWAPTCSPTFTIRTSDWLVTQLRTFGSRIKPASQSGYTATASVLDLDNSATSAQMQDRKPCRPAIRKPTYLFYTHARPSKWTWILLTSKSPSCCADIGRASVAGLI</sequence>
<organism evidence="2 3">
    <name type="scientific">Opisthorchis viverrini</name>
    <name type="common">Southeast Asian liver fluke</name>
    <dbReference type="NCBI Taxonomy" id="6198"/>
    <lineage>
        <taxon>Eukaryota</taxon>
        <taxon>Metazoa</taxon>
        <taxon>Spiralia</taxon>
        <taxon>Lophotrochozoa</taxon>
        <taxon>Platyhelminthes</taxon>
        <taxon>Trematoda</taxon>
        <taxon>Digenea</taxon>
        <taxon>Opisthorchiida</taxon>
        <taxon>Opisthorchiata</taxon>
        <taxon>Opisthorchiidae</taxon>
        <taxon>Opisthorchis</taxon>
    </lineage>
</organism>
<name>A0A1S8WJ18_OPIVI</name>
<accession>A0A1S8WJ18</accession>
<protein>
    <submittedName>
        <fullName evidence="2">Uncharacterized protein</fullName>
    </submittedName>
</protein>
<dbReference type="AlphaFoldDB" id="A0A1S8WJ18"/>
<keyword evidence="3" id="KW-1185">Reference proteome</keyword>
<feature type="region of interest" description="Disordered" evidence="1">
    <location>
        <begin position="79"/>
        <end position="103"/>
    </location>
</feature>
<evidence type="ECO:0000313" key="2">
    <source>
        <dbReference type="EMBL" id="OON14430.1"/>
    </source>
</evidence>
<evidence type="ECO:0000313" key="3">
    <source>
        <dbReference type="Proteomes" id="UP000243686"/>
    </source>
</evidence>
<feature type="compositionally biased region" description="Polar residues" evidence="1">
    <location>
        <begin position="89"/>
        <end position="99"/>
    </location>
</feature>